<dbReference type="InterPro" id="IPR013740">
    <property type="entry name" value="Redoxin"/>
</dbReference>
<comment type="caution">
    <text evidence="3">The sequence shown here is derived from an EMBL/GenBank/DDBJ whole genome shotgun (WGS) entry which is preliminary data.</text>
</comment>
<sequence length="192" mass="21089">MKMQFKNLAIRSGLFIITAISLAACGNTDKKKENKVESEHSTTTGVGTTEAQVSTTASLSFTDKDGKTVSLSSLKGKVVFINFWATWCPPCIQEMPTINELKAKYKGNNDIVFLMVDVDNKMEKSTAFMEKNKYDLPVYVPASNIPSEYLGSSIPTTVILDKSGDMIARIEGGRDYTSPEIIKVVNELVDSN</sequence>
<reference evidence="3 5" key="1">
    <citation type="submission" date="2015-01" db="EMBL/GenBank/DDBJ databases">
        <title>Genome of Flavobacterium hibernum DSM 12611.</title>
        <authorList>
            <person name="Stropko S.J."/>
            <person name="Pipes S.E."/>
            <person name="Newman J.D."/>
        </authorList>
    </citation>
    <scope>NUCLEOTIDE SEQUENCE [LARGE SCALE GENOMIC DNA]</scope>
    <source>
        <strain evidence="3 5">DSM 12611</strain>
    </source>
</reference>
<feature type="signal peptide" evidence="1">
    <location>
        <begin position="1"/>
        <end position="23"/>
    </location>
</feature>
<evidence type="ECO:0000313" key="4">
    <source>
        <dbReference type="EMBL" id="OXA88144.1"/>
    </source>
</evidence>
<evidence type="ECO:0000313" key="3">
    <source>
        <dbReference type="EMBL" id="KIO54386.1"/>
    </source>
</evidence>
<dbReference type="CDD" id="cd02966">
    <property type="entry name" value="TlpA_like_family"/>
    <property type="match status" value="1"/>
</dbReference>
<accession>A0A0D0F422</accession>
<evidence type="ECO:0000259" key="2">
    <source>
        <dbReference type="PROSITE" id="PS51352"/>
    </source>
</evidence>
<evidence type="ECO:0000313" key="6">
    <source>
        <dbReference type="Proteomes" id="UP000198302"/>
    </source>
</evidence>
<dbReference type="PROSITE" id="PS51257">
    <property type="entry name" value="PROKAR_LIPOPROTEIN"/>
    <property type="match status" value="1"/>
</dbReference>
<reference evidence="4 6" key="2">
    <citation type="submission" date="2016-11" db="EMBL/GenBank/DDBJ databases">
        <title>Whole genomes of Flavobacteriaceae.</title>
        <authorList>
            <person name="Stine C."/>
            <person name="Li C."/>
            <person name="Tadesse D."/>
        </authorList>
    </citation>
    <scope>NUCLEOTIDE SEQUENCE [LARGE SCALE GENOMIC DNA]</scope>
    <source>
        <strain evidence="4 6">ATCC 51468</strain>
    </source>
</reference>
<evidence type="ECO:0000256" key="1">
    <source>
        <dbReference type="SAM" id="SignalP"/>
    </source>
</evidence>
<dbReference type="Pfam" id="PF08534">
    <property type="entry name" value="Redoxin"/>
    <property type="match status" value="1"/>
</dbReference>
<name>A0A0D0F422_9FLAO</name>
<feature type="chain" id="PRO_5002221691" evidence="1">
    <location>
        <begin position="24"/>
        <end position="192"/>
    </location>
</feature>
<keyword evidence="1" id="KW-0732">Signal</keyword>
<evidence type="ECO:0000313" key="5">
    <source>
        <dbReference type="Proteomes" id="UP000032061"/>
    </source>
</evidence>
<dbReference type="InterPro" id="IPR036249">
    <property type="entry name" value="Thioredoxin-like_sf"/>
</dbReference>
<gene>
    <name evidence="4" type="ORF">B0A73_10240</name>
    <name evidence="3" type="ORF">IW18_02750</name>
</gene>
<keyword evidence="6" id="KW-1185">Reference proteome</keyword>
<proteinExistence type="predicted"/>
<dbReference type="RefSeq" id="WP_041516051.1">
    <property type="nucleotide sequence ID" value="NZ_JPRK01000003.1"/>
</dbReference>
<dbReference type="EMBL" id="MUGX01000011">
    <property type="protein sequence ID" value="OXA88144.1"/>
    <property type="molecule type" value="Genomic_DNA"/>
</dbReference>
<dbReference type="EMBL" id="JPRK01000003">
    <property type="protein sequence ID" value="KIO54386.1"/>
    <property type="molecule type" value="Genomic_DNA"/>
</dbReference>
<dbReference type="Proteomes" id="UP000198302">
    <property type="component" value="Unassembled WGS sequence"/>
</dbReference>
<protein>
    <submittedName>
        <fullName evidence="3">Thioredoxin</fullName>
    </submittedName>
</protein>
<dbReference type="PANTHER" id="PTHR42852">
    <property type="entry name" value="THIOL:DISULFIDE INTERCHANGE PROTEIN DSBE"/>
    <property type="match status" value="1"/>
</dbReference>
<dbReference type="PANTHER" id="PTHR42852:SF13">
    <property type="entry name" value="PROTEIN DIPZ"/>
    <property type="match status" value="1"/>
</dbReference>
<dbReference type="GO" id="GO:0016491">
    <property type="term" value="F:oxidoreductase activity"/>
    <property type="evidence" value="ECO:0007669"/>
    <property type="project" value="InterPro"/>
</dbReference>
<dbReference type="PROSITE" id="PS51352">
    <property type="entry name" value="THIOREDOXIN_2"/>
    <property type="match status" value="1"/>
</dbReference>
<dbReference type="Gene3D" id="3.40.30.10">
    <property type="entry name" value="Glutaredoxin"/>
    <property type="match status" value="1"/>
</dbReference>
<dbReference type="AlphaFoldDB" id="A0A0D0F422"/>
<dbReference type="InterPro" id="IPR013766">
    <property type="entry name" value="Thioredoxin_domain"/>
</dbReference>
<dbReference type="STRING" id="37752.IW18_02750"/>
<dbReference type="InterPro" id="IPR050553">
    <property type="entry name" value="Thioredoxin_ResA/DsbE_sf"/>
</dbReference>
<dbReference type="SUPFAM" id="SSF52833">
    <property type="entry name" value="Thioredoxin-like"/>
    <property type="match status" value="1"/>
</dbReference>
<organism evidence="3 5">
    <name type="scientific">Flavobacterium hibernum</name>
    <dbReference type="NCBI Taxonomy" id="37752"/>
    <lineage>
        <taxon>Bacteria</taxon>
        <taxon>Pseudomonadati</taxon>
        <taxon>Bacteroidota</taxon>
        <taxon>Flavobacteriia</taxon>
        <taxon>Flavobacteriales</taxon>
        <taxon>Flavobacteriaceae</taxon>
        <taxon>Flavobacterium</taxon>
    </lineage>
</organism>
<dbReference type="Proteomes" id="UP000032061">
    <property type="component" value="Unassembled WGS sequence"/>
</dbReference>
<feature type="domain" description="Thioredoxin" evidence="2">
    <location>
        <begin position="48"/>
        <end position="190"/>
    </location>
</feature>